<dbReference type="Proteomes" id="UP000734854">
    <property type="component" value="Unassembled WGS sequence"/>
</dbReference>
<comment type="caution">
    <text evidence="2">The sequence shown here is derived from an EMBL/GenBank/DDBJ whole genome shotgun (WGS) entry which is preliminary data.</text>
</comment>
<sequence>MIASSSCLRRRPKEQPPTPLDTEAAVHFGRRLVSPSIHRRPWEIGDAEVVHSLKSLSPLFFLLSSFDLFITVSLTLHCCPNWFLGGHGVAPSDH</sequence>
<feature type="region of interest" description="Disordered" evidence="1">
    <location>
        <begin position="1"/>
        <end position="21"/>
    </location>
</feature>
<dbReference type="EMBL" id="JACMSC010000007">
    <property type="protein sequence ID" value="KAG6513854.1"/>
    <property type="molecule type" value="Genomic_DNA"/>
</dbReference>
<evidence type="ECO:0000256" key="1">
    <source>
        <dbReference type="SAM" id="MobiDB-lite"/>
    </source>
</evidence>
<organism evidence="2 3">
    <name type="scientific">Zingiber officinale</name>
    <name type="common">Ginger</name>
    <name type="synonym">Amomum zingiber</name>
    <dbReference type="NCBI Taxonomy" id="94328"/>
    <lineage>
        <taxon>Eukaryota</taxon>
        <taxon>Viridiplantae</taxon>
        <taxon>Streptophyta</taxon>
        <taxon>Embryophyta</taxon>
        <taxon>Tracheophyta</taxon>
        <taxon>Spermatophyta</taxon>
        <taxon>Magnoliopsida</taxon>
        <taxon>Liliopsida</taxon>
        <taxon>Zingiberales</taxon>
        <taxon>Zingiberaceae</taxon>
        <taxon>Zingiber</taxon>
    </lineage>
</organism>
<proteinExistence type="predicted"/>
<name>A0A8J5H1Z8_ZINOF</name>
<accession>A0A8J5H1Z8</accession>
<protein>
    <submittedName>
        <fullName evidence="2">Uncharacterized protein</fullName>
    </submittedName>
</protein>
<reference evidence="2 3" key="1">
    <citation type="submission" date="2020-08" db="EMBL/GenBank/DDBJ databases">
        <title>Plant Genome Project.</title>
        <authorList>
            <person name="Zhang R.-G."/>
        </authorList>
    </citation>
    <scope>NUCLEOTIDE SEQUENCE [LARGE SCALE GENOMIC DNA]</scope>
    <source>
        <tissue evidence="2">Rhizome</tissue>
    </source>
</reference>
<evidence type="ECO:0000313" key="2">
    <source>
        <dbReference type="EMBL" id="KAG6513854.1"/>
    </source>
</evidence>
<gene>
    <name evidence="2" type="ORF">ZIOFF_024191</name>
</gene>
<evidence type="ECO:0000313" key="3">
    <source>
        <dbReference type="Proteomes" id="UP000734854"/>
    </source>
</evidence>
<dbReference type="AlphaFoldDB" id="A0A8J5H1Z8"/>
<keyword evidence="3" id="KW-1185">Reference proteome</keyword>